<dbReference type="Proteomes" id="UP000265618">
    <property type="component" value="Unassembled WGS sequence"/>
</dbReference>
<evidence type="ECO:0000313" key="3">
    <source>
        <dbReference type="Proteomes" id="UP000265618"/>
    </source>
</evidence>
<evidence type="ECO:0000256" key="1">
    <source>
        <dbReference type="SAM" id="MobiDB-lite"/>
    </source>
</evidence>
<feature type="compositionally biased region" description="Polar residues" evidence="1">
    <location>
        <begin position="383"/>
        <end position="394"/>
    </location>
</feature>
<feature type="compositionally biased region" description="Low complexity" evidence="1">
    <location>
        <begin position="540"/>
        <end position="561"/>
    </location>
</feature>
<feature type="compositionally biased region" description="Basic and acidic residues" evidence="1">
    <location>
        <begin position="684"/>
        <end position="694"/>
    </location>
</feature>
<proteinExistence type="predicted"/>
<evidence type="ECO:0000313" key="2">
    <source>
        <dbReference type="EMBL" id="GIQ82582.1"/>
    </source>
</evidence>
<feature type="region of interest" description="Disordered" evidence="1">
    <location>
        <begin position="673"/>
        <end position="694"/>
    </location>
</feature>
<dbReference type="AlphaFoldDB" id="A0A9K3CU70"/>
<accession>A0A9K3CU70</accession>
<feature type="region of interest" description="Disordered" evidence="1">
    <location>
        <begin position="509"/>
        <end position="583"/>
    </location>
</feature>
<feature type="region of interest" description="Disordered" evidence="1">
    <location>
        <begin position="380"/>
        <end position="404"/>
    </location>
</feature>
<dbReference type="EMBL" id="BDIP01000744">
    <property type="protein sequence ID" value="GIQ82582.1"/>
    <property type="molecule type" value="Genomic_DNA"/>
</dbReference>
<sequence length="912" mass="98228">MVTTDDAFGNAILLATDLDAGSSLLSSLLGSSPKRDLCLAGRTVKKKLHFPDCIGRQVNDKTVYLHIGALACMNPSQTLISLGAWCRALSVSSGWETAKELHLAHKAETETTAQALKIPRDQVNLRSTVNTLVQSGKKTASVLVSCPNNTDTLCHLVNTLVQSGHQPVFGLHHQAAPNRVAVVTWLQIQDRSPGDRIFHQPMKMVLLVERRMRGVTKDNPPLMAMFSRLSIAGLCIPEASPVQDAYDKIPPVTLEALSPPPHFLPASSPAIPAFVSPAFSLKMRRILAGLLLSFAQRQFHVSAGKSSALEAQIGVDMCIRQIVTMSRFMVHYGQDATHLYDIPLLSRETPTLTVAPGARPGGDDFSSAVGRTASRASMALGPSVSQAGGPSLSLTGGPRKRPKAVAGGIPLVGQESTERGLIATCKASAPTDYLGAFTWQDRFSSGAPRPLSGFLTMRYLREMTDTVCYSGSASHMLPVQMEFPGLCKHCASGQGSEWMGVDVLRESAEGAPGMTARTSKTNASSRSHRSQTSIAASMKSTHSIATSVASSSMSGAQSRVSGAGSRHSKRGRGAPPRTSPTFQKSLDHVVEYVNFRIALYYPDATAMRNTSVDEPVEDIEALVAKQHKAFSSDNMRCATYDALAVMNVQDGHYIPRELERTRVDLFNRHRPRLNGVTADTDNGDGDRERQSERDLDYSGASLLSAMLSMQDSLRTRDSQNTLVQFLLSHPVSSWHEDPCDISHMDTPTKRAALFGLMVMFANTEGIRQSDCRFSVSVQPPAPGADYREAPVVKVKASMEGFRLSADKRTPIVSSFLIPEDTTDVYLHVMSEKEGASTDDGQSDVSSESSLSLVSLQSSGLHGGNRVPSLSGMATNQASIPVVLSGRQLGRVTLSDKVGADYWVSAGAYFNVL</sequence>
<gene>
    <name evidence="2" type="ORF">KIPB_003744</name>
</gene>
<organism evidence="2 3">
    <name type="scientific">Kipferlia bialata</name>
    <dbReference type="NCBI Taxonomy" id="797122"/>
    <lineage>
        <taxon>Eukaryota</taxon>
        <taxon>Metamonada</taxon>
        <taxon>Carpediemonas-like organisms</taxon>
        <taxon>Kipferlia</taxon>
    </lineage>
</organism>
<keyword evidence="3" id="KW-1185">Reference proteome</keyword>
<protein>
    <submittedName>
        <fullName evidence="2">Uncharacterized protein</fullName>
    </submittedName>
</protein>
<reference evidence="2 3" key="1">
    <citation type="journal article" date="2018" name="PLoS ONE">
        <title>The draft genome of Kipferlia bialata reveals reductive genome evolution in fornicate parasites.</title>
        <authorList>
            <person name="Tanifuji G."/>
            <person name="Takabayashi S."/>
            <person name="Kume K."/>
            <person name="Takagi M."/>
            <person name="Nakayama T."/>
            <person name="Kamikawa R."/>
            <person name="Inagaki Y."/>
            <person name="Hashimoto T."/>
        </authorList>
    </citation>
    <scope>NUCLEOTIDE SEQUENCE [LARGE SCALE GENOMIC DNA]</scope>
    <source>
        <strain evidence="2">NY0173</strain>
    </source>
</reference>
<feature type="compositionally biased region" description="Polar residues" evidence="1">
    <location>
        <begin position="516"/>
        <end position="539"/>
    </location>
</feature>
<comment type="caution">
    <text evidence="2">The sequence shown here is derived from an EMBL/GenBank/DDBJ whole genome shotgun (WGS) entry which is preliminary data.</text>
</comment>
<name>A0A9K3CU70_9EUKA</name>